<evidence type="ECO:0000313" key="2">
    <source>
        <dbReference type="Proteomes" id="UP001158049"/>
    </source>
</evidence>
<dbReference type="Proteomes" id="UP001158049">
    <property type="component" value="Unassembled WGS sequence"/>
</dbReference>
<organism evidence="1 2">
    <name type="scientific">Noviherbaspirillum suwonense</name>
    <dbReference type="NCBI Taxonomy" id="1224511"/>
    <lineage>
        <taxon>Bacteria</taxon>
        <taxon>Pseudomonadati</taxon>
        <taxon>Pseudomonadota</taxon>
        <taxon>Betaproteobacteria</taxon>
        <taxon>Burkholderiales</taxon>
        <taxon>Oxalobacteraceae</taxon>
        <taxon>Noviherbaspirillum</taxon>
    </lineage>
</organism>
<protein>
    <submittedName>
        <fullName evidence="1">Uncharacterized protein</fullName>
    </submittedName>
</protein>
<accession>A0ABY1QQ66</accession>
<reference evidence="1 2" key="1">
    <citation type="submission" date="2017-05" db="EMBL/GenBank/DDBJ databases">
        <authorList>
            <person name="Varghese N."/>
            <person name="Submissions S."/>
        </authorList>
    </citation>
    <scope>NUCLEOTIDE SEQUENCE [LARGE SCALE GENOMIC DNA]</scope>
    <source>
        <strain evidence="1 2">DSM 26001</strain>
    </source>
</reference>
<name>A0ABY1QQ66_9BURK</name>
<sequence length="69" mass="7753">MPQTVLFKGYTVSGAAREHEGRWHACYVIEKDRRLVQKAGFVLSHCAVSAAEHAALLRALQWINQMDDA</sequence>
<dbReference type="EMBL" id="FXUL01000021">
    <property type="protein sequence ID" value="SMP74681.1"/>
    <property type="molecule type" value="Genomic_DNA"/>
</dbReference>
<proteinExistence type="predicted"/>
<keyword evidence="2" id="KW-1185">Reference proteome</keyword>
<dbReference type="RefSeq" id="WP_283444502.1">
    <property type="nucleotide sequence ID" value="NZ_FXUL01000021.1"/>
</dbReference>
<comment type="caution">
    <text evidence="1">The sequence shown here is derived from an EMBL/GenBank/DDBJ whole genome shotgun (WGS) entry which is preliminary data.</text>
</comment>
<gene>
    <name evidence="1" type="ORF">SAMN06295970_12164</name>
</gene>
<evidence type="ECO:0000313" key="1">
    <source>
        <dbReference type="EMBL" id="SMP74681.1"/>
    </source>
</evidence>